<proteinExistence type="predicted"/>
<dbReference type="PANTHER" id="PTHR22930">
    <property type="match status" value="1"/>
</dbReference>
<comment type="caution">
    <text evidence="1">The sequence shown here is derived from an EMBL/GenBank/DDBJ whole genome shotgun (WGS) entry which is preliminary data.</text>
</comment>
<dbReference type="InterPro" id="IPR045249">
    <property type="entry name" value="HARBI1-like"/>
</dbReference>
<organism evidence="1 2">
    <name type="scientific">Dillenia turbinata</name>
    <dbReference type="NCBI Taxonomy" id="194707"/>
    <lineage>
        <taxon>Eukaryota</taxon>
        <taxon>Viridiplantae</taxon>
        <taxon>Streptophyta</taxon>
        <taxon>Embryophyta</taxon>
        <taxon>Tracheophyta</taxon>
        <taxon>Spermatophyta</taxon>
        <taxon>Magnoliopsida</taxon>
        <taxon>eudicotyledons</taxon>
        <taxon>Gunneridae</taxon>
        <taxon>Pentapetalae</taxon>
        <taxon>Dilleniales</taxon>
        <taxon>Dilleniaceae</taxon>
        <taxon>Dillenia</taxon>
    </lineage>
</organism>
<protein>
    <submittedName>
        <fullName evidence="1">Uncharacterized protein</fullName>
    </submittedName>
</protein>
<dbReference type="AlphaFoldDB" id="A0AAN8UE40"/>
<evidence type="ECO:0000313" key="1">
    <source>
        <dbReference type="EMBL" id="KAK6911149.1"/>
    </source>
</evidence>
<accession>A0AAN8UE40</accession>
<gene>
    <name evidence="1" type="ORF">RJ641_023242</name>
</gene>
<feature type="non-terminal residue" evidence="1">
    <location>
        <position position="1"/>
    </location>
</feature>
<keyword evidence="2" id="KW-1185">Reference proteome</keyword>
<dbReference type="PANTHER" id="PTHR22930:SF268">
    <property type="entry name" value="NUCLEASE HARBI1"/>
    <property type="match status" value="1"/>
</dbReference>
<sequence>DCIGAIDGTNVHVKIGCAEAPKYHGRKDYPTQNILIAWLFDLKFTYVLSRWEKSVSDSKILKNSLRRENKADKLVSQLVRGNKLYNSEC</sequence>
<dbReference type="EMBL" id="JBAMMX010000028">
    <property type="protein sequence ID" value="KAK6911149.1"/>
    <property type="molecule type" value="Genomic_DNA"/>
</dbReference>
<reference evidence="1 2" key="1">
    <citation type="submission" date="2023-12" db="EMBL/GenBank/DDBJ databases">
        <title>A high-quality genome assembly for Dillenia turbinata (Dilleniales).</title>
        <authorList>
            <person name="Chanderbali A."/>
        </authorList>
    </citation>
    <scope>NUCLEOTIDE SEQUENCE [LARGE SCALE GENOMIC DNA]</scope>
    <source>
        <strain evidence="1">LSX21</strain>
        <tissue evidence="1">Leaf</tissue>
    </source>
</reference>
<name>A0AAN8UE40_9MAGN</name>
<evidence type="ECO:0000313" key="2">
    <source>
        <dbReference type="Proteomes" id="UP001370490"/>
    </source>
</evidence>
<dbReference type="Proteomes" id="UP001370490">
    <property type="component" value="Unassembled WGS sequence"/>
</dbReference>